<feature type="region of interest" description="Disordered" evidence="1">
    <location>
        <begin position="151"/>
        <end position="171"/>
    </location>
</feature>
<dbReference type="Proteomes" id="UP001497392">
    <property type="component" value="Unassembled WGS sequence"/>
</dbReference>
<evidence type="ECO:0000313" key="2">
    <source>
        <dbReference type="EMBL" id="CAL5220176.1"/>
    </source>
</evidence>
<proteinExistence type="predicted"/>
<gene>
    <name evidence="2" type="primary">g2145</name>
    <name evidence="2" type="ORF">VP750_LOCUS1835</name>
</gene>
<sequence>MPDYMDLEAWGCPDDQESDGKPSVEDLIVALADEEKRPEAVQALLADPYAAEDVVRSAAWPSFCASIGALLSGPYPAAALAGVTFLERVLEEARLSDSQSVAELFIALASHLRLTSASSNCRPTAENFVKSAHLPAVKAAPAMPGVEIGLSSRQDEKAHSYGAERDAPCKGSSLSTQAAASIAVDCRAATQHLQRKSPAALVSTASCRGIHYLPQDSQHALGTPAQEHHAAADQQQTPQAVQLSSGHADGLAALHSSPFSLDQMGEARARQFRLLGKMLEALPKLWVCLKLPMMRKLWRSLSALLLVEPQCDSMPGAHAAGGAQIEQQDCQQPTTEPAGLQSSMHETAGDLQSSALEACPAGMQGPLVELSMAVEPTPLHTKTWWQAWTLPISSTRVTSHTALSWLISIASRTYQTTDSPDTSEGSKAASRAACEALHASLRSERAIAELLTQENLLALSKAHQLEQLCCRESASDGGCASLRSIVAQVIAMKQAEAPLLPA</sequence>
<comment type="caution">
    <text evidence="2">The sequence shown here is derived from an EMBL/GenBank/DDBJ whole genome shotgun (WGS) entry which is preliminary data.</text>
</comment>
<keyword evidence="3" id="KW-1185">Reference proteome</keyword>
<name>A0ABP1FML2_9CHLO</name>
<evidence type="ECO:0000313" key="3">
    <source>
        <dbReference type="Proteomes" id="UP001497392"/>
    </source>
</evidence>
<accession>A0ABP1FML2</accession>
<feature type="region of interest" description="Disordered" evidence="1">
    <location>
        <begin position="317"/>
        <end position="341"/>
    </location>
</feature>
<feature type="compositionally biased region" description="Polar residues" evidence="1">
    <location>
        <begin position="325"/>
        <end position="341"/>
    </location>
</feature>
<feature type="compositionally biased region" description="Basic and acidic residues" evidence="1">
    <location>
        <begin position="153"/>
        <end position="168"/>
    </location>
</feature>
<reference evidence="2 3" key="1">
    <citation type="submission" date="2024-06" db="EMBL/GenBank/DDBJ databases">
        <authorList>
            <person name="Kraege A."/>
            <person name="Thomma B."/>
        </authorList>
    </citation>
    <scope>NUCLEOTIDE SEQUENCE [LARGE SCALE GENOMIC DNA]</scope>
</reference>
<evidence type="ECO:0000256" key="1">
    <source>
        <dbReference type="SAM" id="MobiDB-lite"/>
    </source>
</evidence>
<dbReference type="EMBL" id="CAXHTA020000003">
    <property type="protein sequence ID" value="CAL5220176.1"/>
    <property type="molecule type" value="Genomic_DNA"/>
</dbReference>
<protein>
    <submittedName>
        <fullName evidence="2">G2145 protein</fullName>
    </submittedName>
</protein>
<feature type="region of interest" description="Disordered" evidence="1">
    <location>
        <begin position="221"/>
        <end position="247"/>
    </location>
</feature>
<organism evidence="2 3">
    <name type="scientific">Coccomyxa viridis</name>
    <dbReference type="NCBI Taxonomy" id="1274662"/>
    <lineage>
        <taxon>Eukaryota</taxon>
        <taxon>Viridiplantae</taxon>
        <taxon>Chlorophyta</taxon>
        <taxon>core chlorophytes</taxon>
        <taxon>Trebouxiophyceae</taxon>
        <taxon>Trebouxiophyceae incertae sedis</taxon>
        <taxon>Coccomyxaceae</taxon>
        <taxon>Coccomyxa</taxon>
    </lineage>
</organism>